<dbReference type="PANTHER" id="PTHR31964:SF113">
    <property type="entry name" value="USPA DOMAIN-CONTAINING PROTEIN"/>
    <property type="match status" value="1"/>
</dbReference>
<feature type="compositionally biased region" description="Basic and acidic residues" evidence="1">
    <location>
        <begin position="381"/>
        <end position="390"/>
    </location>
</feature>
<evidence type="ECO:0000256" key="1">
    <source>
        <dbReference type="SAM" id="MobiDB-lite"/>
    </source>
</evidence>
<evidence type="ECO:0000259" key="2">
    <source>
        <dbReference type="Pfam" id="PF00582"/>
    </source>
</evidence>
<dbReference type="PRINTS" id="PR01438">
    <property type="entry name" value="UNVRSLSTRESS"/>
</dbReference>
<dbReference type="InterPro" id="IPR006016">
    <property type="entry name" value="UspA"/>
</dbReference>
<protein>
    <recommendedName>
        <fullName evidence="2">UspA domain-containing protein</fullName>
    </recommendedName>
</protein>
<feature type="domain" description="UspA" evidence="2">
    <location>
        <begin position="1"/>
        <end position="169"/>
    </location>
</feature>
<gene>
    <name evidence="3" type="ORF">CEUR00632_LOCUS15695</name>
</gene>
<name>A0A7R9Z2W9_9CHLO</name>
<dbReference type="CDD" id="cd23659">
    <property type="entry name" value="USP_At3g01520-like"/>
    <property type="match status" value="2"/>
</dbReference>
<reference evidence="3" key="1">
    <citation type="submission" date="2021-01" db="EMBL/GenBank/DDBJ databases">
        <authorList>
            <person name="Corre E."/>
            <person name="Pelletier E."/>
            <person name="Niang G."/>
            <person name="Scheremetjew M."/>
            <person name="Finn R."/>
            <person name="Kale V."/>
            <person name="Holt S."/>
            <person name="Cochrane G."/>
            <person name="Meng A."/>
            <person name="Brown T."/>
            <person name="Cohen L."/>
        </authorList>
    </citation>
    <scope>NUCLEOTIDE SEQUENCE</scope>
    <source>
        <strain evidence="3">CCMP219</strain>
    </source>
</reference>
<dbReference type="InterPro" id="IPR006015">
    <property type="entry name" value="Universal_stress_UspA"/>
</dbReference>
<dbReference type="AlphaFoldDB" id="A0A7R9Z2W9"/>
<dbReference type="SUPFAM" id="SSF52402">
    <property type="entry name" value="Adenine nucleotide alpha hydrolases-like"/>
    <property type="match status" value="2"/>
</dbReference>
<dbReference type="InterPro" id="IPR014729">
    <property type="entry name" value="Rossmann-like_a/b/a_fold"/>
</dbReference>
<evidence type="ECO:0000313" key="3">
    <source>
        <dbReference type="EMBL" id="CAD8300702.1"/>
    </source>
</evidence>
<feature type="domain" description="UspA" evidence="2">
    <location>
        <begin position="191"/>
        <end position="350"/>
    </location>
</feature>
<dbReference type="Gene3D" id="3.40.50.620">
    <property type="entry name" value="HUPs"/>
    <property type="match status" value="2"/>
</dbReference>
<dbReference type="Pfam" id="PF00582">
    <property type="entry name" value="Usp"/>
    <property type="match status" value="2"/>
</dbReference>
<proteinExistence type="predicted"/>
<dbReference type="PANTHER" id="PTHR31964">
    <property type="entry name" value="ADENINE NUCLEOTIDE ALPHA HYDROLASES-LIKE SUPERFAMILY PROTEIN"/>
    <property type="match status" value="1"/>
</dbReference>
<accession>A0A7R9Z2W9</accession>
<dbReference type="EMBL" id="HBEC01033793">
    <property type="protein sequence ID" value="CAD8300702.1"/>
    <property type="molecule type" value="Transcribed_RNA"/>
</dbReference>
<organism evidence="3">
    <name type="scientific">Chlamydomonas euryale</name>
    <dbReference type="NCBI Taxonomy" id="1486919"/>
    <lineage>
        <taxon>Eukaryota</taxon>
        <taxon>Viridiplantae</taxon>
        <taxon>Chlorophyta</taxon>
        <taxon>core chlorophytes</taxon>
        <taxon>Chlorophyceae</taxon>
        <taxon>CS clade</taxon>
        <taxon>Chlamydomonadales</taxon>
        <taxon>Chlamydomonadaceae</taxon>
        <taxon>Chlamydomonas</taxon>
    </lineage>
</organism>
<sequence length="404" mass="42283">MVRNVLVALDESQASRAALDYALRGVLPRPAGAANLHLVTVLPTVQTPIAVPPMASAAAMNVLHCQWGAQQQANHARAHELLRKMSEVAVNDYRTPAESVHRHALPALGGASGVGQSLVEAAAKLRADVLVLGTRGMGALQASLMTLMGLGSVSDYCLHNARCPVMVVRQSKDTVLGAEASPPAVHAPPPKRVMVCTDDSPHAKKALQWYLDCLVMPNDHLHLVSVALLPPALPLDEPAVVAAVEEMAADEEARGVVSDTASTVACAQQQALAHGVLRTRVATAVLAPEPGVSDVGQALCSYARDKNVGLAVVGSRGLGMWQRSVMGALGLGSVSDFLSRHLPCALLVVKDGGARRESHEESGMLLQRVPEEDRELMGGADAKDDGKQDGELGGAAVVDHGKQD</sequence>
<feature type="region of interest" description="Disordered" evidence="1">
    <location>
        <begin position="357"/>
        <end position="404"/>
    </location>
</feature>